<keyword evidence="2" id="KW-1185">Reference proteome</keyword>
<evidence type="ECO:0000313" key="2">
    <source>
        <dbReference type="Proteomes" id="UP001152747"/>
    </source>
</evidence>
<evidence type="ECO:0000313" key="1">
    <source>
        <dbReference type="EMBL" id="CAI5440159.1"/>
    </source>
</evidence>
<dbReference type="Proteomes" id="UP001152747">
    <property type="component" value="Unassembled WGS sequence"/>
</dbReference>
<sequence length="74" mass="8663">MPNLDFNYKELENYMDVIFQSEKCWGKWNMAENGTIIFEKLGFQEDECSPTNLTLFITPFNSSENSQSLWLLNG</sequence>
<organism evidence="1 2">
    <name type="scientific">Caenorhabditis angaria</name>
    <dbReference type="NCBI Taxonomy" id="860376"/>
    <lineage>
        <taxon>Eukaryota</taxon>
        <taxon>Metazoa</taxon>
        <taxon>Ecdysozoa</taxon>
        <taxon>Nematoda</taxon>
        <taxon>Chromadorea</taxon>
        <taxon>Rhabditida</taxon>
        <taxon>Rhabditina</taxon>
        <taxon>Rhabditomorpha</taxon>
        <taxon>Rhabditoidea</taxon>
        <taxon>Rhabditidae</taxon>
        <taxon>Peloderinae</taxon>
        <taxon>Caenorhabditis</taxon>
    </lineage>
</organism>
<comment type="caution">
    <text evidence="1">The sequence shown here is derived from an EMBL/GenBank/DDBJ whole genome shotgun (WGS) entry which is preliminary data.</text>
</comment>
<dbReference type="EMBL" id="CANHGI010000001">
    <property type="protein sequence ID" value="CAI5440159.1"/>
    <property type="molecule type" value="Genomic_DNA"/>
</dbReference>
<gene>
    <name evidence="1" type="ORF">CAMP_LOCUS2796</name>
</gene>
<protein>
    <submittedName>
        <fullName evidence="1">Uncharacterized protein</fullName>
    </submittedName>
</protein>
<proteinExistence type="predicted"/>
<reference evidence="1" key="1">
    <citation type="submission" date="2022-11" db="EMBL/GenBank/DDBJ databases">
        <authorList>
            <person name="Kikuchi T."/>
        </authorList>
    </citation>
    <scope>NUCLEOTIDE SEQUENCE</scope>
    <source>
        <strain evidence="1">PS1010</strain>
    </source>
</reference>
<dbReference type="AlphaFoldDB" id="A0A9P1I7L8"/>
<name>A0A9P1I7L8_9PELO</name>
<accession>A0A9P1I7L8</accession>